<evidence type="ECO:0000256" key="4">
    <source>
        <dbReference type="ARBA" id="ARBA00022630"/>
    </source>
</evidence>
<organism evidence="7">
    <name type="scientific">marine sediment metagenome</name>
    <dbReference type="NCBI Taxonomy" id="412755"/>
    <lineage>
        <taxon>unclassified sequences</taxon>
        <taxon>metagenomes</taxon>
        <taxon>ecological metagenomes</taxon>
    </lineage>
</organism>
<dbReference type="GO" id="GO:0005829">
    <property type="term" value="C:cytosol"/>
    <property type="evidence" value="ECO:0007669"/>
    <property type="project" value="TreeGrafter"/>
</dbReference>
<dbReference type="UniPathway" id="UPA00193"/>
<dbReference type="EMBL" id="BARS01051211">
    <property type="protein sequence ID" value="GAG53501.1"/>
    <property type="molecule type" value="Genomic_DNA"/>
</dbReference>
<dbReference type="PANTHER" id="PTHR45754:SF3">
    <property type="entry name" value="METHYLENETETRAHYDROFOLATE REDUCTASE (NADPH)"/>
    <property type="match status" value="1"/>
</dbReference>
<dbReference type="InterPro" id="IPR029041">
    <property type="entry name" value="FAD-linked_oxidoreductase-like"/>
</dbReference>
<dbReference type="Pfam" id="PF02219">
    <property type="entry name" value="MTHFR"/>
    <property type="match status" value="1"/>
</dbReference>
<dbReference type="GO" id="GO:0004489">
    <property type="term" value="F:methylenetetrahydrofolate reductase [NAD(P)H] activity"/>
    <property type="evidence" value="ECO:0007669"/>
    <property type="project" value="InterPro"/>
</dbReference>
<proteinExistence type="inferred from homology"/>
<evidence type="ECO:0000256" key="1">
    <source>
        <dbReference type="ARBA" id="ARBA00001974"/>
    </source>
</evidence>
<dbReference type="AlphaFoldDB" id="X0ZZS0"/>
<dbReference type="GO" id="GO:0009086">
    <property type="term" value="P:methionine biosynthetic process"/>
    <property type="evidence" value="ECO:0007669"/>
    <property type="project" value="TreeGrafter"/>
</dbReference>
<comment type="similarity">
    <text evidence="3">Belongs to the methylenetetrahydrofolate reductase family.</text>
</comment>
<keyword evidence="5" id="KW-0274">FAD</keyword>
<dbReference type="CDD" id="cd00537">
    <property type="entry name" value="MTHFR"/>
    <property type="match status" value="1"/>
</dbReference>
<comment type="pathway">
    <text evidence="2">One-carbon metabolism; tetrahydrofolate interconversion.</text>
</comment>
<sequence length="228" mass="24945">QQKLGVETIIHYTTRDRNLIAIHSDLVGGHVLGVRNILCLRGDPPALGGHTDVVAVWDVGSVQLIRILKMLNDGVDWTGKSVGPSASFFIGGSANPNTDETKAELNLMRRKAEAGAHFFMTQVIYDPDRLERFLERTTKFKLPIIVGILPILSQRQAEFLHHRAPGITLPEDALERLRRAGEDGVAAEGLAIARDILAVAKAKAAGVYIVPSFGRYEPLVELVAEAKR</sequence>
<evidence type="ECO:0000256" key="6">
    <source>
        <dbReference type="ARBA" id="ARBA00023002"/>
    </source>
</evidence>
<evidence type="ECO:0000256" key="2">
    <source>
        <dbReference type="ARBA" id="ARBA00004777"/>
    </source>
</evidence>
<dbReference type="SUPFAM" id="SSF51730">
    <property type="entry name" value="FAD-linked oxidoreductase"/>
    <property type="match status" value="1"/>
</dbReference>
<protein>
    <submittedName>
        <fullName evidence="7">Uncharacterized protein</fullName>
    </submittedName>
</protein>
<dbReference type="Gene3D" id="3.20.20.220">
    <property type="match status" value="1"/>
</dbReference>
<name>X0ZZS0_9ZZZZ</name>
<accession>X0ZZS0</accession>
<gene>
    <name evidence="7" type="ORF">S01H1_76319</name>
</gene>
<evidence type="ECO:0000256" key="3">
    <source>
        <dbReference type="ARBA" id="ARBA00006743"/>
    </source>
</evidence>
<comment type="cofactor">
    <cofactor evidence="1">
        <name>FAD</name>
        <dbReference type="ChEBI" id="CHEBI:57692"/>
    </cofactor>
</comment>
<keyword evidence="6" id="KW-0560">Oxidoreductase</keyword>
<keyword evidence="4" id="KW-0285">Flavoprotein</keyword>
<feature type="non-terminal residue" evidence="7">
    <location>
        <position position="1"/>
    </location>
</feature>
<evidence type="ECO:0000256" key="5">
    <source>
        <dbReference type="ARBA" id="ARBA00022827"/>
    </source>
</evidence>
<dbReference type="GO" id="GO:0071949">
    <property type="term" value="F:FAD binding"/>
    <property type="evidence" value="ECO:0007669"/>
    <property type="project" value="TreeGrafter"/>
</dbReference>
<dbReference type="GO" id="GO:0035999">
    <property type="term" value="P:tetrahydrofolate interconversion"/>
    <property type="evidence" value="ECO:0007669"/>
    <property type="project" value="UniProtKB-UniPathway"/>
</dbReference>
<evidence type="ECO:0000313" key="7">
    <source>
        <dbReference type="EMBL" id="GAG53501.1"/>
    </source>
</evidence>
<dbReference type="InterPro" id="IPR003171">
    <property type="entry name" value="Mehydrof_redctse-like"/>
</dbReference>
<reference evidence="7" key="1">
    <citation type="journal article" date="2014" name="Front. Microbiol.">
        <title>High frequency of phylogenetically diverse reductive dehalogenase-homologous genes in deep subseafloor sedimentary metagenomes.</title>
        <authorList>
            <person name="Kawai M."/>
            <person name="Futagami T."/>
            <person name="Toyoda A."/>
            <person name="Takaki Y."/>
            <person name="Nishi S."/>
            <person name="Hori S."/>
            <person name="Arai W."/>
            <person name="Tsubouchi T."/>
            <person name="Morono Y."/>
            <person name="Uchiyama I."/>
            <person name="Ito T."/>
            <person name="Fujiyama A."/>
            <person name="Inagaki F."/>
            <person name="Takami H."/>
        </authorList>
    </citation>
    <scope>NUCLEOTIDE SEQUENCE</scope>
    <source>
        <strain evidence="7">Expedition CK06-06</strain>
    </source>
</reference>
<dbReference type="PANTHER" id="PTHR45754">
    <property type="entry name" value="METHYLENETETRAHYDROFOLATE REDUCTASE"/>
    <property type="match status" value="1"/>
</dbReference>
<comment type="caution">
    <text evidence="7">The sequence shown here is derived from an EMBL/GenBank/DDBJ whole genome shotgun (WGS) entry which is preliminary data.</text>
</comment>